<gene>
    <name evidence="1" type="ORF">AVEN_134961_1</name>
</gene>
<accession>A0A4Y2CIH5</accession>
<dbReference type="AlphaFoldDB" id="A0A4Y2CIH5"/>
<keyword evidence="2" id="KW-1185">Reference proteome</keyword>
<dbReference type="EMBL" id="BGPR01000194">
    <property type="protein sequence ID" value="GBM03744.1"/>
    <property type="molecule type" value="Genomic_DNA"/>
</dbReference>
<dbReference type="Proteomes" id="UP000499080">
    <property type="component" value="Unassembled WGS sequence"/>
</dbReference>
<name>A0A4Y2CIH5_ARAVE</name>
<reference evidence="1 2" key="1">
    <citation type="journal article" date="2019" name="Sci. Rep.">
        <title>Orb-weaving spider Araneus ventricosus genome elucidates the spidroin gene catalogue.</title>
        <authorList>
            <person name="Kono N."/>
            <person name="Nakamura H."/>
            <person name="Ohtoshi R."/>
            <person name="Moran D.A.P."/>
            <person name="Shinohara A."/>
            <person name="Yoshida Y."/>
            <person name="Fujiwara M."/>
            <person name="Mori M."/>
            <person name="Tomita M."/>
            <person name="Arakawa K."/>
        </authorList>
    </citation>
    <scope>NUCLEOTIDE SEQUENCE [LARGE SCALE GENOMIC DNA]</scope>
</reference>
<proteinExistence type="predicted"/>
<evidence type="ECO:0000313" key="2">
    <source>
        <dbReference type="Proteomes" id="UP000499080"/>
    </source>
</evidence>
<sequence length="110" mass="12128">MTGPRDVISAIATPLPVSAISGTGDVPEIAPECRIPVRLDFNLRLNGFFPPSASEALDIISRMRCGESRAEKAIVVEAVNAEEFDNSYDSWKWDGNQRNCRRLGGYEDNL</sequence>
<protein>
    <submittedName>
        <fullName evidence="1">Uncharacterized protein</fullName>
    </submittedName>
</protein>
<comment type="caution">
    <text evidence="1">The sequence shown here is derived from an EMBL/GenBank/DDBJ whole genome shotgun (WGS) entry which is preliminary data.</text>
</comment>
<organism evidence="1 2">
    <name type="scientific">Araneus ventricosus</name>
    <name type="common">Orbweaver spider</name>
    <name type="synonym">Epeira ventricosa</name>
    <dbReference type="NCBI Taxonomy" id="182803"/>
    <lineage>
        <taxon>Eukaryota</taxon>
        <taxon>Metazoa</taxon>
        <taxon>Ecdysozoa</taxon>
        <taxon>Arthropoda</taxon>
        <taxon>Chelicerata</taxon>
        <taxon>Arachnida</taxon>
        <taxon>Araneae</taxon>
        <taxon>Araneomorphae</taxon>
        <taxon>Entelegynae</taxon>
        <taxon>Araneoidea</taxon>
        <taxon>Araneidae</taxon>
        <taxon>Araneus</taxon>
    </lineage>
</organism>
<evidence type="ECO:0000313" key="1">
    <source>
        <dbReference type="EMBL" id="GBM03744.1"/>
    </source>
</evidence>